<feature type="non-terminal residue" evidence="8">
    <location>
        <position position="96"/>
    </location>
</feature>
<dbReference type="InterPro" id="IPR046347">
    <property type="entry name" value="bZIP_sf"/>
</dbReference>
<dbReference type="OMA" id="ESMQNPW"/>
<dbReference type="KEGG" id="smo:SELMODRAFT_17886"/>
<dbReference type="eggNOG" id="ENOG502S0BS">
    <property type="taxonomic scope" value="Eukaryota"/>
</dbReference>
<dbReference type="Gramene" id="EFJ17051">
    <property type="protein sequence ID" value="EFJ17051"/>
    <property type="gene ID" value="SELMODRAFT_17886"/>
</dbReference>
<keyword evidence="5" id="KW-0539">Nucleus</keyword>
<keyword evidence="9" id="KW-1185">Reference proteome</keyword>
<proteinExistence type="predicted"/>
<evidence type="ECO:0000313" key="8">
    <source>
        <dbReference type="EMBL" id="EFJ17051.1"/>
    </source>
</evidence>
<dbReference type="PROSITE" id="PS00036">
    <property type="entry name" value="BZIP_BASIC"/>
    <property type="match status" value="1"/>
</dbReference>
<evidence type="ECO:0000256" key="2">
    <source>
        <dbReference type="ARBA" id="ARBA00023015"/>
    </source>
</evidence>
<dbReference type="HOGENOM" id="CLU_2365838_0_0_1"/>
<dbReference type="GO" id="GO:0003700">
    <property type="term" value="F:DNA-binding transcription factor activity"/>
    <property type="evidence" value="ECO:0000318"/>
    <property type="project" value="GO_Central"/>
</dbReference>
<keyword evidence="2" id="KW-0805">Transcription regulation</keyword>
<evidence type="ECO:0000256" key="1">
    <source>
        <dbReference type="ARBA" id="ARBA00004123"/>
    </source>
</evidence>
<feature type="domain" description="BZIP" evidence="7">
    <location>
        <begin position="13"/>
        <end position="76"/>
    </location>
</feature>
<comment type="subcellular location">
    <subcellularLocation>
        <location evidence="1">Nucleus</location>
    </subcellularLocation>
</comment>
<sequence length="96" mass="11243">STSEEDQQLRGVDDKKQKRMLSNRESARRSRLRKQQHMEELRSQLLDLRAQNSHILGKLSVASQQFSQISHDNQLLRLQASELGRQLQRLHRQASV</sequence>
<feature type="non-terminal residue" evidence="8">
    <location>
        <position position="1"/>
    </location>
</feature>
<dbReference type="EMBL" id="GL377616">
    <property type="protein sequence ID" value="EFJ17051.1"/>
    <property type="molecule type" value="Genomic_DNA"/>
</dbReference>
<dbReference type="Pfam" id="PF00170">
    <property type="entry name" value="bZIP_1"/>
    <property type="match status" value="1"/>
</dbReference>
<dbReference type="SMART" id="SM00338">
    <property type="entry name" value="BRLZ"/>
    <property type="match status" value="1"/>
</dbReference>
<evidence type="ECO:0000256" key="5">
    <source>
        <dbReference type="ARBA" id="ARBA00023242"/>
    </source>
</evidence>
<dbReference type="GO" id="GO:0000976">
    <property type="term" value="F:transcription cis-regulatory region binding"/>
    <property type="evidence" value="ECO:0000318"/>
    <property type="project" value="GO_Central"/>
</dbReference>
<dbReference type="FunCoup" id="D8SEW8">
    <property type="interactions" value="198"/>
</dbReference>
<evidence type="ECO:0000313" key="9">
    <source>
        <dbReference type="Proteomes" id="UP000001514"/>
    </source>
</evidence>
<dbReference type="STRING" id="88036.D8SEW8"/>
<protein>
    <submittedName>
        <fullName evidence="8">Uncharacterized protein bZIP</fullName>
    </submittedName>
</protein>
<dbReference type="AlphaFoldDB" id="D8SEW8"/>
<feature type="region of interest" description="Disordered" evidence="6">
    <location>
        <begin position="1"/>
        <end position="38"/>
    </location>
</feature>
<dbReference type="SMR" id="D8SEW8"/>
<dbReference type="InParanoid" id="D8SEW8"/>
<evidence type="ECO:0000256" key="4">
    <source>
        <dbReference type="ARBA" id="ARBA00023163"/>
    </source>
</evidence>
<gene>
    <name evidence="8" type="primary">bZIP</name>
    <name evidence="8" type="ORF">SELMODRAFT_17886</name>
</gene>
<dbReference type="SUPFAM" id="SSF57959">
    <property type="entry name" value="Leucine zipper domain"/>
    <property type="match status" value="1"/>
</dbReference>
<name>D8SEW8_SELML</name>
<dbReference type="FunFam" id="1.20.5.170:FF:000020">
    <property type="entry name" value="BZIP transcription factor"/>
    <property type="match status" value="1"/>
</dbReference>
<dbReference type="PANTHER" id="PTHR45764:SF38">
    <property type="entry name" value="BZIP TRANSCRIPTION FACTOR 44"/>
    <property type="match status" value="1"/>
</dbReference>
<evidence type="ECO:0000256" key="3">
    <source>
        <dbReference type="ARBA" id="ARBA00023125"/>
    </source>
</evidence>
<dbReference type="InterPro" id="IPR045314">
    <property type="entry name" value="bZIP_plant_GBF1"/>
</dbReference>
<reference evidence="8 9" key="1">
    <citation type="journal article" date="2011" name="Science">
        <title>The Selaginella genome identifies genetic changes associated with the evolution of vascular plants.</title>
        <authorList>
            <person name="Banks J.A."/>
            <person name="Nishiyama T."/>
            <person name="Hasebe M."/>
            <person name="Bowman J.L."/>
            <person name="Gribskov M."/>
            <person name="dePamphilis C."/>
            <person name="Albert V.A."/>
            <person name="Aono N."/>
            <person name="Aoyama T."/>
            <person name="Ambrose B.A."/>
            <person name="Ashton N.W."/>
            <person name="Axtell M.J."/>
            <person name="Barker E."/>
            <person name="Barker M.S."/>
            <person name="Bennetzen J.L."/>
            <person name="Bonawitz N.D."/>
            <person name="Chapple C."/>
            <person name="Cheng C."/>
            <person name="Correa L.G."/>
            <person name="Dacre M."/>
            <person name="DeBarry J."/>
            <person name="Dreyer I."/>
            <person name="Elias M."/>
            <person name="Engstrom E.M."/>
            <person name="Estelle M."/>
            <person name="Feng L."/>
            <person name="Finet C."/>
            <person name="Floyd S.K."/>
            <person name="Frommer W.B."/>
            <person name="Fujita T."/>
            <person name="Gramzow L."/>
            <person name="Gutensohn M."/>
            <person name="Harholt J."/>
            <person name="Hattori M."/>
            <person name="Heyl A."/>
            <person name="Hirai T."/>
            <person name="Hiwatashi Y."/>
            <person name="Ishikawa M."/>
            <person name="Iwata M."/>
            <person name="Karol K.G."/>
            <person name="Koehler B."/>
            <person name="Kolukisaoglu U."/>
            <person name="Kubo M."/>
            <person name="Kurata T."/>
            <person name="Lalonde S."/>
            <person name="Li K."/>
            <person name="Li Y."/>
            <person name="Litt A."/>
            <person name="Lyons E."/>
            <person name="Manning G."/>
            <person name="Maruyama T."/>
            <person name="Michael T.P."/>
            <person name="Mikami K."/>
            <person name="Miyazaki S."/>
            <person name="Morinaga S."/>
            <person name="Murata T."/>
            <person name="Mueller-Roeber B."/>
            <person name="Nelson D.R."/>
            <person name="Obara M."/>
            <person name="Oguri Y."/>
            <person name="Olmstead R.G."/>
            <person name="Onodera N."/>
            <person name="Petersen B.L."/>
            <person name="Pils B."/>
            <person name="Prigge M."/>
            <person name="Rensing S.A."/>
            <person name="Riano-Pachon D.M."/>
            <person name="Roberts A.W."/>
            <person name="Sato Y."/>
            <person name="Scheller H.V."/>
            <person name="Schulz B."/>
            <person name="Schulz C."/>
            <person name="Shakirov E.V."/>
            <person name="Shibagaki N."/>
            <person name="Shinohara N."/>
            <person name="Shippen D.E."/>
            <person name="Soerensen I."/>
            <person name="Sotooka R."/>
            <person name="Sugimoto N."/>
            <person name="Sugita M."/>
            <person name="Sumikawa N."/>
            <person name="Tanurdzic M."/>
            <person name="Theissen G."/>
            <person name="Ulvskov P."/>
            <person name="Wakazuki S."/>
            <person name="Weng J.K."/>
            <person name="Willats W.W."/>
            <person name="Wipf D."/>
            <person name="Wolf P.G."/>
            <person name="Yang L."/>
            <person name="Zimmer A.D."/>
            <person name="Zhu Q."/>
            <person name="Mitros T."/>
            <person name="Hellsten U."/>
            <person name="Loque D."/>
            <person name="Otillar R."/>
            <person name="Salamov A."/>
            <person name="Schmutz J."/>
            <person name="Shapiro H."/>
            <person name="Lindquist E."/>
            <person name="Lucas S."/>
            <person name="Rokhsar D."/>
            <person name="Grigoriev I.V."/>
        </authorList>
    </citation>
    <scope>NUCLEOTIDE SEQUENCE [LARGE SCALE GENOMIC DNA]</scope>
</reference>
<feature type="compositionally biased region" description="Basic and acidic residues" evidence="6">
    <location>
        <begin position="7"/>
        <end position="16"/>
    </location>
</feature>
<evidence type="ECO:0000259" key="7">
    <source>
        <dbReference type="PROSITE" id="PS50217"/>
    </source>
</evidence>
<dbReference type="GO" id="GO:0046982">
    <property type="term" value="F:protein heterodimerization activity"/>
    <property type="evidence" value="ECO:0007669"/>
    <property type="project" value="UniProtKB-ARBA"/>
</dbReference>
<dbReference type="CDD" id="cd14702">
    <property type="entry name" value="bZIP_plant_GBF1"/>
    <property type="match status" value="1"/>
</dbReference>
<dbReference type="Gene3D" id="1.20.5.170">
    <property type="match status" value="1"/>
</dbReference>
<dbReference type="InterPro" id="IPR004827">
    <property type="entry name" value="bZIP"/>
</dbReference>
<dbReference type="GO" id="GO:0045893">
    <property type="term" value="P:positive regulation of DNA-templated transcription"/>
    <property type="evidence" value="ECO:0000318"/>
    <property type="project" value="GO_Central"/>
</dbReference>
<dbReference type="Proteomes" id="UP000001514">
    <property type="component" value="Unassembled WGS sequence"/>
</dbReference>
<keyword evidence="3" id="KW-0238">DNA-binding</keyword>
<organism evidence="9">
    <name type="scientific">Selaginella moellendorffii</name>
    <name type="common">Spikemoss</name>
    <dbReference type="NCBI Taxonomy" id="88036"/>
    <lineage>
        <taxon>Eukaryota</taxon>
        <taxon>Viridiplantae</taxon>
        <taxon>Streptophyta</taxon>
        <taxon>Embryophyta</taxon>
        <taxon>Tracheophyta</taxon>
        <taxon>Lycopodiopsida</taxon>
        <taxon>Selaginellales</taxon>
        <taxon>Selaginellaceae</taxon>
        <taxon>Selaginella</taxon>
    </lineage>
</organism>
<evidence type="ECO:0000256" key="6">
    <source>
        <dbReference type="SAM" id="MobiDB-lite"/>
    </source>
</evidence>
<accession>D8SEW8</accession>
<keyword evidence="4" id="KW-0804">Transcription</keyword>
<dbReference type="PROSITE" id="PS50217">
    <property type="entry name" value="BZIP"/>
    <property type="match status" value="1"/>
</dbReference>
<dbReference type="PANTHER" id="PTHR45764">
    <property type="entry name" value="BZIP TRANSCRIPTION FACTOR 44"/>
    <property type="match status" value="1"/>
</dbReference>
<dbReference type="GO" id="GO:0005634">
    <property type="term" value="C:nucleus"/>
    <property type="evidence" value="ECO:0000318"/>
    <property type="project" value="GO_Central"/>
</dbReference>